<dbReference type="PANTHER" id="PTHR30349:SF64">
    <property type="entry name" value="PROPHAGE INTEGRASE INTD-RELATED"/>
    <property type="match status" value="1"/>
</dbReference>
<dbReference type="InterPro" id="IPR050090">
    <property type="entry name" value="Tyrosine_recombinase_XerCD"/>
</dbReference>
<evidence type="ECO:0000256" key="3">
    <source>
        <dbReference type="ARBA" id="ARBA00022908"/>
    </source>
</evidence>
<feature type="domain" description="Tyr recombinase" evidence="6">
    <location>
        <begin position="171"/>
        <end position="376"/>
    </location>
</feature>
<accession>A0ABR6YXW7</accession>
<dbReference type="InterPro" id="IPR011010">
    <property type="entry name" value="DNA_brk_join_enz"/>
</dbReference>
<dbReference type="Gene3D" id="1.10.150.130">
    <property type="match status" value="1"/>
</dbReference>
<dbReference type="Pfam" id="PF00589">
    <property type="entry name" value="Phage_integrase"/>
    <property type="match status" value="1"/>
</dbReference>
<keyword evidence="3" id="KW-0229">DNA integration</keyword>
<evidence type="ECO:0000256" key="5">
    <source>
        <dbReference type="ARBA" id="ARBA00023172"/>
    </source>
</evidence>
<dbReference type="Gene3D" id="1.10.443.10">
    <property type="entry name" value="Intergrase catalytic core"/>
    <property type="match status" value="1"/>
</dbReference>
<comment type="similarity">
    <text evidence="2">Belongs to the 'phage' integrase family.</text>
</comment>
<dbReference type="InterPro" id="IPR013762">
    <property type="entry name" value="Integrase-like_cat_sf"/>
</dbReference>
<evidence type="ECO:0000313" key="7">
    <source>
        <dbReference type="EMBL" id="MBC3899980.1"/>
    </source>
</evidence>
<dbReference type="InterPro" id="IPR004107">
    <property type="entry name" value="Integrase_SAM-like_N"/>
</dbReference>
<evidence type="ECO:0000256" key="2">
    <source>
        <dbReference type="ARBA" id="ARBA00008857"/>
    </source>
</evidence>
<keyword evidence="8" id="KW-1185">Reference proteome</keyword>
<evidence type="ECO:0000313" key="8">
    <source>
        <dbReference type="Proteomes" id="UP000622405"/>
    </source>
</evidence>
<proteinExistence type="inferred from homology"/>
<dbReference type="InterPro" id="IPR002104">
    <property type="entry name" value="Integrase_catalytic"/>
</dbReference>
<dbReference type="Proteomes" id="UP000622405">
    <property type="component" value="Unassembled WGS sequence"/>
</dbReference>
<organism evidence="7 8">
    <name type="scientific">Acetobacterium malicum</name>
    <dbReference type="NCBI Taxonomy" id="52692"/>
    <lineage>
        <taxon>Bacteria</taxon>
        <taxon>Bacillati</taxon>
        <taxon>Bacillota</taxon>
        <taxon>Clostridia</taxon>
        <taxon>Eubacteriales</taxon>
        <taxon>Eubacteriaceae</taxon>
        <taxon>Acetobacterium</taxon>
    </lineage>
</organism>
<keyword evidence="5" id="KW-0233">DNA recombination</keyword>
<reference evidence="7 8" key="1">
    <citation type="journal article" date="2020" name="mSystems">
        <title>Defining Genomic and Predicted Metabolic Features of the Acetobacterium Genus.</title>
        <authorList>
            <person name="Ross D.E."/>
            <person name="Marshall C.W."/>
            <person name="Gulliver D."/>
            <person name="May H.D."/>
            <person name="Norman R.S."/>
        </authorList>
    </citation>
    <scope>NUCLEOTIDE SEQUENCE [LARGE SCALE GENOMIC DNA]</scope>
    <source>
        <strain evidence="7 8">DSM 4132</strain>
    </source>
</reference>
<keyword evidence="4" id="KW-0238">DNA-binding</keyword>
<dbReference type="PANTHER" id="PTHR30349">
    <property type="entry name" value="PHAGE INTEGRASE-RELATED"/>
    <property type="match status" value="1"/>
</dbReference>
<dbReference type="PROSITE" id="PS51898">
    <property type="entry name" value="TYR_RECOMBINASE"/>
    <property type="match status" value="1"/>
</dbReference>
<gene>
    <name evidence="7" type="ORF">GH811_10160</name>
</gene>
<name>A0ABR6YXW7_9FIRM</name>
<sequence length="390" mass="45153">MLIMSRSKYKKKTIHGNEYFFVRLYHKNLRKPVDLYSKTETELKAKIKSKEYELDRGVTSEKAFFGDYLKKWLDTVHINGKKEGTIHNYYVNYDNHIKGSPVEKIRLKDLNALDLQDYYQKIIDTKGINVVKSIHKMVCPCLRYAFANQKILQDFTTAIKLPSPKEKDEETGYRVLSRNEQEKFVKSIKGATYEVLFLTALNTGLRIGELLALTWDDVDFEKKELIVNKQLIYMTDRTTKKYEYKVTPPKTKAGNRIVPIPGFLIARLEELKIEEMEKKDRLKNKHANLNLIFSAKLGGFLAFSSVRTSLVTILKKNSIEHFKIHSLRHTYATRLYELGEQPKTVQTLLGHNDIAMTLNVYTHVLEDICAISAGKMDTLHYELLSATTAQ</sequence>
<dbReference type="Pfam" id="PF14659">
    <property type="entry name" value="Phage_int_SAM_3"/>
    <property type="match status" value="1"/>
</dbReference>
<dbReference type="SUPFAM" id="SSF56349">
    <property type="entry name" value="DNA breaking-rejoining enzymes"/>
    <property type="match status" value="1"/>
</dbReference>
<dbReference type="InterPro" id="IPR010998">
    <property type="entry name" value="Integrase_recombinase_N"/>
</dbReference>
<dbReference type="CDD" id="cd01189">
    <property type="entry name" value="INT_ICEBs1_C_like"/>
    <property type="match status" value="1"/>
</dbReference>
<evidence type="ECO:0000259" key="6">
    <source>
        <dbReference type="PROSITE" id="PS51898"/>
    </source>
</evidence>
<comment type="caution">
    <text evidence="7">The sequence shown here is derived from an EMBL/GenBank/DDBJ whole genome shotgun (WGS) entry which is preliminary data.</text>
</comment>
<evidence type="ECO:0000256" key="1">
    <source>
        <dbReference type="ARBA" id="ARBA00003283"/>
    </source>
</evidence>
<comment type="function">
    <text evidence="1">Site-specific tyrosine recombinase, which acts by catalyzing the cutting and rejoining of the recombining DNA molecules.</text>
</comment>
<evidence type="ECO:0000256" key="4">
    <source>
        <dbReference type="ARBA" id="ARBA00023125"/>
    </source>
</evidence>
<dbReference type="EMBL" id="WJBE01000007">
    <property type="protein sequence ID" value="MBC3899980.1"/>
    <property type="molecule type" value="Genomic_DNA"/>
</dbReference>
<protein>
    <submittedName>
        <fullName evidence="7">Tyrosine-type recombinase/integrase</fullName>
    </submittedName>
</protein>